<dbReference type="Proteomes" id="UP001255185">
    <property type="component" value="Unassembled WGS sequence"/>
</dbReference>
<dbReference type="Pfam" id="PF05076">
    <property type="entry name" value="SUFU"/>
    <property type="match status" value="1"/>
</dbReference>
<reference evidence="3 4" key="1">
    <citation type="submission" date="2023-07" db="EMBL/GenBank/DDBJ databases">
        <title>Sorghum-associated microbial communities from plants grown in Nebraska, USA.</title>
        <authorList>
            <person name="Schachtman D."/>
        </authorList>
    </citation>
    <scope>NUCLEOTIDE SEQUENCE [LARGE SCALE GENOMIC DNA]</scope>
    <source>
        <strain evidence="3 4">3773</strain>
    </source>
</reference>
<protein>
    <recommendedName>
        <fullName evidence="2">Suppressor of fused-like domain-containing protein</fullName>
    </recommendedName>
</protein>
<dbReference type="InterPro" id="IPR020941">
    <property type="entry name" value="SUFU-like_domain"/>
</dbReference>
<feature type="region of interest" description="Disordered" evidence="1">
    <location>
        <begin position="1"/>
        <end position="20"/>
    </location>
</feature>
<evidence type="ECO:0000313" key="4">
    <source>
        <dbReference type="Proteomes" id="UP001255185"/>
    </source>
</evidence>
<proteinExistence type="predicted"/>
<dbReference type="RefSeq" id="WP_310024764.1">
    <property type="nucleotide sequence ID" value="NZ_JAVDVI010000003.1"/>
</dbReference>
<feature type="domain" description="Suppressor of fused-like" evidence="2">
    <location>
        <begin position="125"/>
        <end position="219"/>
    </location>
</feature>
<dbReference type="EMBL" id="JAVDVI010000003">
    <property type="protein sequence ID" value="MDR6966883.1"/>
    <property type="molecule type" value="Genomic_DNA"/>
</dbReference>
<evidence type="ECO:0000256" key="1">
    <source>
        <dbReference type="SAM" id="MobiDB-lite"/>
    </source>
</evidence>
<comment type="caution">
    <text evidence="3">The sequence shown here is derived from an EMBL/GenBank/DDBJ whole genome shotgun (WGS) entry which is preliminary data.</text>
</comment>
<evidence type="ECO:0000313" key="3">
    <source>
        <dbReference type="EMBL" id="MDR6966883.1"/>
    </source>
</evidence>
<gene>
    <name evidence="3" type="ORF">J2X31_000883</name>
</gene>
<feature type="compositionally biased region" description="Basic and acidic residues" evidence="1">
    <location>
        <begin position="11"/>
        <end position="20"/>
    </location>
</feature>
<evidence type="ECO:0000259" key="2">
    <source>
        <dbReference type="Pfam" id="PF05076"/>
    </source>
</evidence>
<keyword evidence="4" id="KW-1185">Reference proteome</keyword>
<sequence length="222" mass="25343">MSFLKKLFGGKSKDVEPTTREFTEGEYNKDYELKEQGLENVLGKMHGIVGHAIIPFSIGGAVDMYYFTNHIKGTGFATMELINPEGNGPKPNKIGTYELVAFTKLHYNDNEENQTEFNTIERRFCGIFTTIANYSFQAVLNPKETIEVPNGTDENNCLILDNYIPENKTFKIGERSHHLLLCLEVFRSEMEFARKNGSEKLLELLKVKGYYPYSDLDRESVV</sequence>
<accession>A0ABU1TLN2</accession>
<organism evidence="3 4">
    <name type="scientific">Flavobacterium arsenatis</name>
    <dbReference type="NCBI Taxonomy" id="1484332"/>
    <lineage>
        <taxon>Bacteria</taxon>
        <taxon>Pseudomonadati</taxon>
        <taxon>Bacteroidota</taxon>
        <taxon>Flavobacteriia</taxon>
        <taxon>Flavobacteriales</taxon>
        <taxon>Flavobacteriaceae</taxon>
        <taxon>Flavobacterium</taxon>
    </lineage>
</organism>
<name>A0ABU1TLN2_9FLAO</name>